<dbReference type="AlphaFoldDB" id="A0A409YND7"/>
<dbReference type="EMBL" id="NHTK01000920">
    <property type="protein sequence ID" value="PPR04589.1"/>
    <property type="molecule type" value="Genomic_DNA"/>
</dbReference>
<evidence type="ECO:0000313" key="2">
    <source>
        <dbReference type="Proteomes" id="UP000284842"/>
    </source>
</evidence>
<evidence type="ECO:0000313" key="1">
    <source>
        <dbReference type="EMBL" id="PPR04589.1"/>
    </source>
</evidence>
<proteinExistence type="predicted"/>
<reference evidence="1 2" key="1">
    <citation type="journal article" date="2018" name="Evol. Lett.">
        <title>Horizontal gene cluster transfer increased hallucinogenic mushroom diversity.</title>
        <authorList>
            <person name="Reynolds H.T."/>
            <person name="Vijayakumar V."/>
            <person name="Gluck-Thaler E."/>
            <person name="Korotkin H.B."/>
            <person name="Matheny P.B."/>
            <person name="Slot J.C."/>
        </authorList>
    </citation>
    <scope>NUCLEOTIDE SEQUENCE [LARGE SCALE GENOMIC DNA]</scope>
    <source>
        <strain evidence="1 2">2629</strain>
    </source>
</reference>
<name>A0A409YND7_9AGAR</name>
<comment type="caution">
    <text evidence="1">The sequence shown here is derived from an EMBL/GenBank/DDBJ whole genome shotgun (WGS) entry which is preliminary data.</text>
</comment>
<dbReference type="InParanoid" id="A0A409YND7"/>
<protein>
    <recommendedName>
        <fullName evidence="3">F-box domain-containing protein</fullName>
    </recommendedName>
</protein>
<dbReference type="Proteomes" id="UP000284842">
    <property type="component" value="Unassembled WGS sequence"/>
</dbReference>
<sequence>MSTAVLIPDIIDLIVDYVVEAIEDYLKTPSAPYRHAYPPSIRYKELKECALINKAFTSRSQKYFFSTLNIWHDSSPYLAHIPPEAVTSPVSAPVLDDASLKTVHNLLEILEHKPYLAAHIRVLNTCAQFGHVLKLSEPLSKLFEILQSHGNPRTVDIYALDAYRPKASVQSTAFRNASHLTCKISDAARCNHYLSLLSQITPAYKGNAPTVQLTTPRPRLKNLFLLESWTVLEVLLGSPVHSSAPYAPIDFSQLEKLHLTPSAADEDVQSVQRLLSVCGSSIKELAMHCDITEATAYSRPLDLSECFNVHTARFIATIHATDDMSRSQLAETLSTIPNPNSITDLTIEVVIFISKEIRSQTYADEGWDCLDEQIDRIASSSSFPKFNCTIRLEFFRFHLDREQESGALVTQECAQLADKLKNVHFIRTTSNKRVDFQVAHCCFVDHLY</sequence>
<evidence type="ECO:0008006" key="3">
    <source>
        <dbReference type="Google" id="ProtNLM"/>
    </source>
</evidence>
<organism evidence="1 2">
    <name type="scientific">Panaeolus cyanescens</name>
    <dbReference type="NCBI Taxonomy" id="181874"/>
    <lineage>
        <taxon>Eukaryota</taxon>
        <taxon>Fungi</taxon>
        <taxon>Dikarya</taxon>
        <taxon>Basidiomycota</taxon>
        <taxon>Agaricomycotina</taxon>
        <taxon>Agaricomycetes</taxon>
        <taxon>Agaricomycetidae</taxon>
        <taxon>Agaricales</taxon>
        <taxon>Agaricineae</taxon>
        <taxon>Galeropsidaceae</taxon>
        <taxon>Panaeolus</taxon>
    </lineage>
</organism>
<accession>A0A409YND7</accession>
<dbReference type="OrthoDB" id="10515397at2759"/>
<gene>
    <name evidence="1" type="ORF">CVT24_012017</name>
</gene>
<keyword evidence="2" id="KW-1185">Reference proteome</keyword>